<organism evidence="1 2">
    <name type="scientific">Candidatus Methylumidiphilus alinenensis</name>
    <dbReference type="NCBI Taxonomy" id="2202197"/>
    <lineage>
        <taxon>Bacteria</taxon>
        <taxon>Pseudomonadati</taxon>
        <taxon>Pseudomonadota</taxon>
        <taxon>Gammaproteobacteria</taxon>
        <taxon>Methylococcales</taxon>
        <taxon>Candidatus Methylumidiphilus</taxon>
    </lineage>
</organism>
<sequence>MIKNRPQLIVIGATAVPGSGELPQYLDPICLDPTDPAGCFVANVAPWNGSPPQLQPIPLERFEEECEAGYWQRLDGKHPFQLNYRLVALDPNHSPEYLPDKQAYAKVRQLGERKLEEVALDLERRVYRDTPDERIWYAARALPSDPLPLLALIALERNLLPPDALADLEANLPPPNRSPSTLMRRARSDRWNALLDRIANDPVGRGYLSTDASPNARPQPAFLRGLRDIPNFLPNFQENLGNSYAQAR</sequence>
<protein>
    <submittedName>
        <fullName evidence="1">Uncharacterized protein</fullName>
    </submittedName>
</protein>
<comment type="caution">
    <text evidence="1">The sequence shown here is derived from an EMBL/GenBank/DDBJ whole genome shotgun (WGS) entry which is preliminary data.</text>
</comment>
<dbReference type="AlphaFoldDB" id="A0A2W4TKH9"/>
<evidence type="ECO:0000313" key="1">
    <source>
        <dbReference type="EMBL" id="PZN84904.1"/>
    </source>
</evidence>
<name>A0A2W4TKH9_9GAMM</name>
<reference evidence="1 2" key="1">
    <citation type="journal article" date="2018" name="Aquat. Microb. Ecol.">
        <title>Gammaproteobacterial methanotrophs dominate.</title>
        <authorList>
            <person name="Rissanen A.J."/>
            <person name="Saarenheimo J."/>
            <person name="Tiirola M."/>
            <person name="Peura S."/>
            <person name="Aalto S.L."/>
            <person name="Karvinen A."/>
            <person name="Nykanen H."/>
        </authorList>
    </citation>
    <scope>NUCLEOTIDE SEQUENCE [LARGE SCALE GENOMIC DNA]</scope>
    <source>
        <strain evidence="1">AMbin10</strain>
    </source>
</reference>
<evidence type="ECO:0000313" key="2">
    <source>
        <dbReference type="Proteomes" id="UP000249396"/>
    </source>
</evidence>
<dbReference type="EMBL" id="QJPH01000140">
    <property type="protein sequence ID" value="PZN84904.1"/>
    <property type="molecule type" value="Genomic_DNA"/>
</dbReference>
<accession>A0A2W4TKH9</accession>
<proteinExistence type="predicted"/>
<dbReference type="Proteomes" id="UP000249396">
    <property type="component" value="Unassembled WGS sequence"/>
</dbReference>
<gene>
    <name evidence="1" type="ORF">DM484_02005</name>
</gene>